<dbReference type="Pfam" id="PF13812">
    <property type="entry name" value="PPR_3"/>
    <property type="match status" value="2"/>
</dbReference>
<dbReference type="EMBL" id="CAMXCT020001275">
    <property type="protein sequence ID" value="CAL1141904.1"/>
    <property type="molecule type" value="Genomic_DNA"/>
</dbReference>
<dbReference type="Gene3D" id="1.25.40.10">
    <property type="entry name" value="Tetratricopeptide repeat domain"/>
    <property type="match status" value="2"/>
</dbReference>
<reference evidence="3" key="2">
    <citation type="submission" date="2024-04" db="EMBL/GenBank/DDBJ databases">
        <authorList>
            <person name="Chen Y."/>
            <person name="Shah S."/>
            <person name="Dougan E. K."/>
            <person name="Thang M."/>
            <person name="Chan C."/>
        </authorList>
    </citation>
    <scope>NUCLEOTIDE SEQUENCE [LARGE SCALE GENOMIC DNA]</scope>
</reference>
<gene>
    <name evidence="2" type="ORF">C1SCF055_LOCUS15687</name>
</gene>
<dbReference type="EMBL" id="CAMXCT030001275">
    <property type="protein sequence ID" value="CAL4775841.1"/>
    <property type="molecule type" value="Genomic_DNA"/>
</dbReference>
<sequence length="600" mass="66546">MVLSQQGRTAKDWGKELAALTKRAQWRESLHLLASMELQALQPDIIMQNSLLSASVRHHWQLALVDLRSKGYQPDQVTMGIVVKASERWQAAQASLASACRASAVSVVSYGAALSAAERQTAWEQVGKLHRDLQVKGLQLNTVIYNTWITSRREHDWRIAVSLYNSLQEMLLQPTVVTLSAMITGVALAWQLAMEFLREIREQQLQGNLVAYNAAISSCEKASQWTWALHLQQEAAAESLHPNVITCSAAVSACEKAAEWEPALSLLLCAGKQQVEKNLVTYNAFLGACQNAWQWKRSLAILRSLSDADVISHTSAVTSLGETSQWCRSTGLLAELNTWRIQADFSLLSAITSAMAPMAQAWREAVEMQELLPLMHQKPGVSFVNSLLRACHAGSAWRQSTQVLSAQHLSRLVPDELALQSALLGSLTAGAFTAARRILDDLATGLREEMSVPKAVSMRDYVEDLFGRCKGRPADLWQTFGPVVFQRLEEPLPLRTAGPATPAKAEPVSNWVQGLQFTNPKKAPEPTEPLPKRKAFRGAALGCQKEENIQRKIESPWHSDGPLWRSKMHVGSSMLMHKRPRSGCHLKVFKARRPRTHDIS</sequence>
<dbReference type="InterPro" id="IPR002885">
    <property type="entry name" value="PPR_rpt"/>
</dbReference>
<keyword evidence="1" id="KW-0677">Repeat</keyword>
<organism evidence="2">
    <name type="scientific">Cladocopium goreaui</name>
    <dbReference type="NCBI Taxonomy" id="2562237"/>
    <lineage>
        <taxon>Eukaryota</taxon>
        <taxon>Sar</taxon>
        <taxon>Alveolata</taxon>
        <taxon>Dinophyceae</taxon>
        <taxon>Suessiales</taxon>
        <taxon>Symbiodiniaceae</taxon>
        <taxon>Cladocopium</taxon>
    </lineage>
</organism>
<dbReference type="Proteomes" id="UP001152797">
    <property type="component" value="Unassembled WGS sequence"/>
</dbReference>
<dbReference type="PANTHER" id="PTHR47447">
    <property type="entry name" value="OS03G0856100 PROTEIN"/>
    <property type="match status" value="1"/>
</dbReference>
<comment type="caution">
    <text evidence="2">The sequence shown here is derived from an EMBL/GenBank/DDBJ whole genome shotgun (WGS) entry which is preliminary data.</text>
</comment>
<proteinExistence type="predicted"/>
<dbReference type="AlphaFoldDB" id="A0A9P1CBE8"/>
<reference evidence="2" key="1">
    <citation type="submission" date="2022-10" db="EMBL/GenBank/DDBJ databases">
        <authorList>
            <person name="Chen Y."/>
            <person name="Dougan E. K."/>
            <person name="Chan C."/>
            <person name="Rhodes N."/>
            <person name="Thang M."/>
        </authorList>
    </citation>
    <scope>NUCLEOTIDE SEQUENCE</scope>
</reference>
<evidence type="ECO:0000313" key="3">
    <source>
        <dbReference type="EMBL" id="CAL1141904.1"/>
    </source>
</evidence>
<evidence type="ECO:0000313" key="5">
    <source>
        <dbReference type="Proteomes" id="UP001152797"/>
    </source>
</evidence>
<keyword evidence="5" id="KW-1185">Reference proteome</keyword>
<evidence type="ECO:0000313" key="4">
    <source>
        <dbReference type="EMBL" id="CAL4775841.1"/>
    </source>
</evidence>
<accession>A0A9P1CBE8</accession>
<evidence type="ECO:0000313" key="2">
    <source>
        <dbReference type="EMBL" id="CAI3988529.1"/>
    </source>
</evidence>
<name>A0A9P1CBE8_9DINO</name>
<dbReference type="PANTHER" id="PTHR47447:SF17">
    <property type="entry name" value="OS12G0638900 PROTEIN"/>
    <property type="match status" value="1"/>
</dbReference>
<dbReference type="InterPro" id="IPR011990">
    <property type="entry name" value="TPR-like_helical_dom_sf"/>
</dbReference>
<protein>
    <submittedName>
        <fullName evidence="4">Pentatricopeptide repeat-containing protein At1g62914, mitochondrial</fullName>
    </submittedName>
</protein>
<evidence type="ECO:0000256" key="1">
    <source>
        <dbReference type="ARBA" id="ARBA00022737"/>
    </source>
</evidence>
<dbReference type="EMBL" id="CAMXCT010001275">
    <property type="protein sequence ID" value="CAI3988529.1"/>
    <property type="molecule type" value="Genomic_DNA"/>
</dbReference>